<proteinExistence type="predicted"/>
<dbReference type="OMA" id="KWHEEHI"/>
<name>X6N7Y1_RETFI</name>
<feature type="compositionally biased region" description="Basic residues" evidence="1">
    <location>
        <begin position="32"/>
        <end position="42"/>
    </location>
</feature>
<evidence type="ECO:0000256" key="1">
    <source>
        <dbReference type="SAM" id="MobiDB-lite"/>
    </source>
</evidence>
<feature type="compositionally biased region" description="Basic residues" evidence="1">
    <location>
        <begin position="176"/>
        <end position="191"/>
    </location>
</feature>
<dbReference type="EMBL" id="ASPP01011099">
    <property type="protein sequence ID" value="ETO22028.1"/>
    <property type="molecule type" value="Genomic_DNA"/>
</dbReference>
<evidence type="ECO:0000313" key="2">
    <source>
        <dbReference type="EMBL" id="ETO22028.1"/>
    </source>
</evidence>
<feature type="region of interest" description="Disordered" evidence="1">
    <location>
        <begin position="433"/>
        <end position="483"/>
    </location>
</feature>
<organism evidence="2 3">
    <name type="scientific">Reticulomyxa filosa</name>
    <dbReference type="NCBI Taxonomy" id="46433"/>
    <lineage>
        <taxon>Eukaryota</taxon>
        <taxon>Sar</taxon>
        <taxon>Rhizaria</taxon>
        <taxon>Retaria</taxon>
        <taxon>Foraminifera</taxon>
        <taxon>Monothalamids</taxon>
        <taxon>Reticulomyxidae</taxon>
        <taxon>Reticulomyxa</taxon>
    </lineage>
</organism>
<feature type="compositionally biased region" description="Polar residues" evidence="1">
    <location>
        <begin position="75"/>
        <end position="86"/>
    </location>
</feature>
<gene>
    <name evidence="2" type="ORF">RFI_15175</name>
</gene>
<dbReference type="Proteomes" id="UP000023152">
    <property type="component" value="Unassembled WGS sequence"/>
</dbReference>
<feature type="compositionally biased region" description="Polar residues" evidence="1">
    <location>
        <begin position="433"/>
        <end position="443"/>
    </location>
</feature>
<feature type="non-terminal residue" evidence="2">
    <location>
        <position position="1"/>
    </location>
</feature>
<evidence type="ECO:0000313" key="3">
    <source>
        <dbReference type="Proteomes" id="UP000023152"/>
    </source>
</evidence>
<feature type="compositionally biased region" description="Basic and acidic residues" evidence="1">
    <location>
        <begin position="192"/>
        <end position="222"/>
    </location>
</feature>
<dbReference type="AlphaFoldDB" id="X6N7Y1"/>
<feature type="compositionally biased region" description="Acidic residues" evidence="1">
    <location>
        <begin position="91"/>
        <end position="108"/>
    </location>
</feature>
<feature type="compositionally biased region" description="Polar residues" evidence="1">
    <location>
        <begin position="465"/>
        <end position="483"/>
    </location>
</feature>
<reference evidence="2 3" key="1">
    <citation type="journal article" date="2013" name="Curr. Biol.">
        <title>The Genome of the Foraminiferan Reticulomyxa filosa.</title>
        <authorList>
            <person name="Glockner G."/>
            <person name="Hulsmann N."/>
            <person name="Schleicher M."/>
            <person name="Noegel A.A."/>
            <person name="Eichinger L."/>
            <person name="Gallinger C."/>
            <person name="Pawlowski J."/>
            <person name="Sierra R."/>
            <person name="Euteneuer U."/>
            <person name="Pillet L."/>
            <person name="Moustafa A."/>
            <person name="Platzer M."/>
            <person name="Groth M."/>
            <person name="Szafranski K."/>
            <person name="Schliwa M."/>
        </authorList>
    </citation>
    <scope>NUCLEOTIDE SEQUENCE [LARGE SCALE GENOMIC DNA]</scope>
</reference>
<feature type="compositionally biased region" description="Acidic residues" evidence="1">
    <location>
        <begin position="1"/>
        <end position="25"/>
    </location>
</feature>
<comment type="caution">
    <text evidence="2">The sequence shown here is derived from an EMBL/GenBank/DDBJ whole genome shotgun (WGS) entry which is preliminary data.</text>
</comment>
<sequence>EEEEEEEKQEEEEEEQIEEVETEFEVAEKQKQRQKQKHKRKLRQEMEHQSNSRQQRQVQKKAMGKKQIEQEPPFTYNSALTFQTMLRLSEDNENDNYNDNDNDNDNDDGNGNGNGNDNDNDNDNDNNNENNNDNDNYNYNDNGNYNSNENEDDNNNGNNSDNNAVDEDRVVSPKRMPARTIKRSNKPKKSPKWHEEHIEWRDHNQPLKKSTSGDENDHERQVNKYLQRKKNIGFGESQRTNQSDPVDYMDKSNVKKMALYGREDNHYNGILTSTAETEESDNIKLATSVRSNQNMGFQNPYVQTYSSLPPNQSLSDIVRSDNYHGISPPGYQTQTTKMMPERIIAHSHAHSQKEPFRHRDLVNHVYTNSEYFPGSRPFESSIARVNAMDWSSSNNNNNNNNNNITPIFDHKVHKKKLPRDDIDNIDMLPLQESRSLESQQHNRSIYIRKNRDVPVQGQYQPLPISKQSHSGLHPTTTFHRNQNINKTLTKQIKELEAQKKKKKKKKK</sequence>
<feature type="compositionally biased region" description="Low complexity" evidence="1">
    <location>
        <begin position="127"/>
        <end position="148"/>
    </location>
</feature>
<protein>
    <submittedName>
        <fullName evidence="2">Uncharacterized protein</fullName>
    </submittedName>
</protein>
<feature type="region of interest" description="Disordered" evidence="1">
    <location>
        <begin position="1"/>
        <end position="248"/>
    </location>
</feature>
<keyword evidence="3" id="KW-1185">Reference proteome</keyword>
<accession>X6N7Y1</accession>